<keyword evidence="15" id="KW-1185">Reference proteome</keyword>
<protein>
    <submittedName>
        <fullName evidence="14">ATP-binding cassette, subfamily B</fullName>
    </submittedName>
</protein>
<evidence type="ECO:0000256" key="11">
    <source>
        <dbReference type="SAM" id="Phobius"/>
    </source>
</evidence>
<sequence>MPESGEAQSKPGWIRRLSAACWRHPTAVLLSMGAAVTAVGMEAAVPVFTKVAVDNAVAGSTEGLGWIVAAMLGLGLFRFGAAFVRRYTAGKLAVNVQHDLRRAVFGSVQRLDGGKQDSLRTGQVVSRSISDLQLVNGLLSMLPMAAGTLMLAVFSLTAMLWLSPLLTVIALVVGPLIGVVTARSRRKLFPATWSAQQRAADVAEQVEETISGVRVVKGFGQESREVSGMTGRARRLFAERLRAARVTAPPTAHLTALPLAGQVCVLGLGGWLALRGQVSVGTFIAFASYLTMLAAPARMLSNVLIQAQHTRAGLERLYDVIDSQPEVTDAPDAVDLPEGPLRVELDDVRFGYGGEQPVLRGTSFEVRPGETLALVGSAGSGKSTISLLLSRFYDVHSGSIRIGPDGDGRKALDIRRLRLDSLRSAVGVVFEEAFLFSDTVRGNIAYGHPNASEEEIIAAARAAEAHEFITELSQGYDTLVGERGLTLSGGQRQRIALARALLTDPRILVLDDATSAVDPTTEAAIHATLDSVTAERTTLLVAHRRSTLALADRIALLDEGEVVDIGTQRELEQRSELFRELLPAPSGAAERPRHPVCEPGEEPTPELWPGEERGQRHGYWTGTATSTENSLAAVGAAGRSAGAARSAAGTPPASGAGRPKGSTVAATPPSEELSAAIDRLPPATDEPELNGTDPTAPDPGFRLAKLFRPIRWGVVLTVLLVAAGAAVSVSMPSLIRWGVDGGVGANDPDALFTATAVGAGVVLLGWVAMRWQTVVAARTGETLLYLLRLRSFAQLQRLGLDYYERERAGRIMTRMTTDVDALSSFLQTGLATAVVSLSTILGVAVALVVTDPSLALVALSVTPLLVVATLIFRRVSSTAYAEARERVSTVNAEMQENVSGLRVSQANRRERLAAEKFAARSDAYRRSRLRAQRYIATYFPFVSLLSEVAQAVVLGVGAARVAQGELTAGVLAAFLLYLGLFFSPVQQLSGVFDAYQQARVGLRRIGELLRTRTSVPETERPATVPSELDGEVELRSVSFAYPATDEPALSEVSLHVTPGETVALVGATGAGKSTLVKLLARFYDVSGGCVLVDGVDIRDYPLAEYHSHLAVVPQEGHLFAGDVADNIAYGSPGASPAEIERAARRVGALPGIAALPDGFRQRTGEGGKSLSAGQRQLVALARAELVDPDILLLDEATAALDPATEAVVASAHAKLARDRTTFVVAHRLATAARADRIVVLDGGRIVEQGSHEQLLAADGAYARLWANGGSADDSAAAVPGTTEGIGAGRDEPESAPVNH</sequence>
<proteinExistence type="inferred from homology"/>
<dbReference type="InterPro" id="IPR039421">
    <property type="entry name" value="Type_1_exporter"/>
</dbReference>
<evidence type="ECO:0000256" key="6">
    <source>
        <dbReference type="ARBA" id="ARBA00022840"/>
    </source>
</evidence>
<evidence type="ECO:0000259" key="12">
    <source>
        <dbReference type="PROSITE" id="PS50893"/>
    </source>
</evidence>
<evidence type="ECO:0000256" key="2">
    <source>
        <dbReference type="ARBA" id="ARBA00022448"/>
    </source>
</evidence>
<evidence type="ECO:0000259" key="13">
    <source>
        <dbReference type="PROSITE" id="PS50929"/>
    </source>
</evidence>
<dbReference type="Pfam" id="PF00005">
    <property type="entry name" value="ABC_tran"/>
    <property type="match status" value="2"/>
</dbReference>
<dbReference type="SMART" id="SM00382">
    <property type="entry name" value="AAA"/>
    <property type="match status" value="2"/>
</dbReference>
<evidence type="ECO:0000313" key="15">
    <source>
        <dbReference type="Proteomes" id="UP000199497"/>
    </source>
</evidence>
<evidence type="ECO:0000256" key="4">
    <source>
        <dbReference type="ARBA" id="ARBA00022692"/>
    </source>
</evidence>
<dbReference type="GO" id="GO:0005886">
    <property type="term" value="C:plasma membrane"/>
    <property type="evidence" value="ECO:0007669"/>
    <property type="project" value="UniProtKB-SubCell"/>
</dbReference>
<dbReference type="Gene3D" id="3.40.50.300">
    <property type="entry name" value="P-loop containing nucleotide triphosphate hydrolases"/>
    <property type="match status" value="2"/>
</dbReference>
<feature type="transmembrane region" description="Helical" evidence="11">
    <location>
        <begin position="160"/>
        <end position="180"/>
    </location>
</feature>
<comment type="subcellular location">
    <subcellularLocation>
        <location evidence="1">Cell membrane</location>
        <topology evidence="1">Multi-pass membrane protein</topology>
    </subcellularLocation>
</comment>
<keyword evidence="3" id="KW-1003">Cell membrane</keyword>
<organism evidence="14 15">
    <name type="scientific">Actinopolyspora xinjiangensis</name>
    <dbReference type="NCBI Taxonomy" id="405564"/>
    <lineage>
        <taxon>Bacteria</taxon>
        <taxon>Bacillati</taxon>
        <taxon>Actinomycetota</taxon>
        <taxon>Actinomycetes</taxon>
        <taxon>Actinopolysporales</taxon>
        <taxon>Actinopolysporaceae</taxon>
        <taxon>Actinopolyspora</taxon>
    </lineage>
</organism>
<keyword evidence="7 11" id="KW-1133">Transmembrane helix</keyword>
<dbReference type="CDD" id="cd18546">
    <property type="entry name" value="ABC_6TM_Rv0194_D2_like"/>
    <property type="match status" value="1"/>
</dbReference>
<comment type="similarity">
    <text evidence="9">Belongs to the ABC transporter superfamily. Lipid exporter (TC 3.A.1.106) family.</text>
</comment>
<feature type="transmembrane region" description="Helical" evidence="11">
    <location>
        <begin position="134"/>
        <end position="154"/>
    </location>
</feature>
<evidence type="ECO:0000313" key="14">
    <source>
        <dbReference type="EMBL" id="SDP70670.1"/>
    </source>
</evidence>
<dbReference type="InterPro" id="IPR036640">
    <property type="entry name" value="ABC1_TM_sf"/>
</dbReference>
<keyword evidence="8 11" id="KW-0472">Membrane</keyword>
<feature type="transmembrane region" description="Helical" evidence="11">
    <location>
        <begin position="935"/>
        <end position="960"/>
    </location>
</feature>
<evidence type="ECO:0000256" key="3">
    <source>
        <dbReference type="ARBA" id="ARBA00022475"/>
    </source>
</evidence>
<evidence type="ECO:0000256" key="7">
    <source>
        <dbReference type="ARBA" id="ARBA00022989"/>
    </source>
</evidence>
<feature type="compositionally biased region" description="Low complexity" evidence="10">
    <location>
        <begin position="642"/>
        <end position="659"/>
    </location>
</feature>
<keyword evidence="4 11" id="KW-0812">Transmembrane</keyword>
<feature type="region of interest" description="Disordered" evidence="10">
    <location>
        <begin position="1270"/>
        <end position="1299"/>
    </location>
</feature>
<dbReference type="STRING" id="405564.SAMN04487905_107203"/>
<evidence type="ECO:0000256" key="8">
    <source>
        <dbReference type="ARBA" id="ARBA00023136"/>
    </source>
</evidence>
<reference evidence="15" key="1">
    <citation type="submission" date="2016-10" db="EMBL/GenBank/DDBJ databases">
        <authorList>
            <person name="Varghese N."/>
            <person name="Submissions S."/>
        </authorList>
    </citation>
    <scope>NUCLEOTIDE SEQUENCE [LARGE SCALE GENOMIC DNA]</scope>
    <source>
        <strain evidence="15">DSM 46732</strain>
    </source>
</reference>
<gene>
    <name evidence="14" type="ORF">SAMN04487905_107203</name>
</gene>
<feature type="region of interest" description="Disordered" evidence="10">
    <location>
        <begin position="642"/>
        <end position="672"/>
    </location>
</feature>
<dbReference type="PROSITE" id="PS00211">
    <property type="entry name" value="ABC_TRANSPORTER_1"/>
    <property type="match status" value="1"/>
</dbReference>
<keyword evidence="5" id="KW-0547">Nucleotide-binding</keyword>
<feature type="region of interest" description="Disordered" evidence="10">
    <location>
        <begin position="583"/>
        <end position="622"/>
    </location>
</feature>
<feature type="transmembrane region" description="Helical" evidence="11">
    <location>
        <begin position="751"/>
        <end position="769"/>
    </location>
</feature>
<dbReference type="Proteomes" id="UP000199497">
    <property type="component" value="Unassembled WGS sequence"/>
</dbReference>
<evidence type="ECO:0000256" key="5">
    <source>
        <dbReference type="ARBA" id="ARBA00022741"/>
    </source>
</evidence>
<dbReference type="GO" id="GO:0016887">
    <property type="term" value="F:ATP hydrolysis activity"/>
    <property type="evidence" value="ECO:0007669"/>
    <property type="project" value="InterPro"/>
</dbReference>
<dbReference type="FunFam" id="3.40.50.300:FF:000299">
    <property type="entry name" value="ABC transporter ATP-binding protein/permease"/>
    <property type="match status" value="2"/>
</dbReference>
<feature type="transmembrane region" description="Helical" evidence="11">
    <location>
        <begin position="824"/>
        <end position="848"/>
    </location>
</feature>
<feature type="domain" description="ABC transporter" evidence="12">
    <location>
        <begin position="343"/>
        <end position="584"/>
    </location>
</feature>
<evidence type="ECO:0000256" key="9">
    <source>
        <dbReference type="ARBA" id="ARBA00061644"/>
    </source>
</evidence>
<feature type="transmembrane region" description="Helical" evidence="11">
    <location>
        <begin position="280"/>
        <end position="301"/>
    </location>
</feature>
<dbReference type="PROSITE" id="PS50929">
    <property type="entry name" value="ABC_TM1F"/>
    <property type="match status" value="2"/>
</dbReference>
<feature type="transmembrane region" description="Helical" evidence="11">
    <location>
        <begin position="252"/>
        <end position="274"/>
    </location>
</feature>
<dbReference type="InterPro" id="IPR017871">
    <property type="entry name" value="ABC_transporter-like_CS"/>
</dbReference>
<evidence type="ECO:0000256" key="10">
    <source>
        <dbReference type="SAM" id="MobiDB-lite"/>
    </source>
</evidence>
<dbReference type="InterPro" id="IPR027417">
    <property type="entry name" value="P-loop_NTPase"/>
</dbReference>
<feature type="domain" description="ABC transmembrane type-1" evidence="13">
    <location>
        <begin position="715"/>
        <end position="997"/>
    </location>
</feature>
<dbReference type="RefSeq" id="WP_092601911.1">
    <property type="nucleotide sequence ID" value="NZ_FNJR01000007.1"/>
</dbReference>
<dbReference type="GO" id="GO:0005524">
    <property type="term" value="F:ATP binding"/>
    <property type="evidence" value="ECO:0007669"/>
    <property type="project" value="UniProtKB-KW"/>
</dbReference>
<dbReference type="SUPFAM" id="SSF90123">
    <property type="entry name" value="ABC transporter transmembrane region"/>
    <property type="match status" value="2"/>
</dbReference>
<dbReference type="CDD" id="cd18543">
    <property type="entry name" value="ABC_6TM_Rv0194_D1_like"/>
    <property type="match status" value="1"/>
</dbReference>
<keyword evidence="6 14" id="KW-0067">ATP-binding</keyword>
<dbReference type="EMBL" id="FNJR01000007">
    <property type="protein sequence ID" value="SDP70670.1"/>
    <property type="molecule type" value="Genomic_DNA"/>
</dbReference>
<dbReference type="SUPFAM" id="SSF52540">
    <property type="entry name" value="P-loop containing nucleoside triphosphate hydrolases"/>
    <property type="match status" value="2"/>
</dbReference>
<dbReference type="PANTHER" id="PTHR43394">
    <property type="entry name" value="ATP-DEPENDENT PERMEASE MDL1, MITOCHONDRIAL"/>
    <property type="match status" value="1"/>
</dbReference>
<dbReference type="Gene3D" id="1.20.1560.10">
    <property type="entry name" value="ABC transporter type 1, transmembrane domain"/>
    <property type="match status" value="2"/>
</dbReference>
<feature type="domain" description="ABC transmembrane type-1" evidence="13">
    <location>
        <begin position="29"/>
        <end position="309"/>
    </location>
</feature>
<name>A0A1H0UWY9_9ACTN</name>
<dbReference type="InterPro" id="IPR003593">
    <property type="entry name" value="AAA+_ATPase"/>
</dbReference>
<evidence type="ECO:0000256" key="1">
    <source>
        <dbReference type="ARBA" id="ARBA00004651"/>
    </source>
</evidence>
<dbReference type="OrthoDB" id="9806127at2"/>
<dbReference type="InterPro" id="IPR011527">
    <property type="entry name" value="ABC1_TM_dom"/>
</dbReference>
<dbReference type="PANTHER" id="PTHR43394:SF1">
    <property type="entry name" value="ATP-BINDING CASSETTE SUB-FAMILY B MEMBER 10, MITOCHONDRIAL"/>
    <property type="match status" value="1"/>
</dbReference>
<feature type="domain" description="ABC transporter" evidence="12">
    <location>
        <begin position="1032"/>
        <end position="1267"/>
    </location>
</feature>
<accession>A0A1H0UWY9</accession>
<feature type="transmembrane region" description="Helical" evidence="11">
    <location>
        <begin position="966"/>
        <end position="985"/>
    </location>
</feature>
<dbReference type="Pfam" id="PF00664">
    <property type="entry name" value="ABC_membrane"/>
    <property type="match status" value="2"/>
</dbReference>
<feature type="transmembrane region" description="Helical" evidence="11">
    <location>
        <begin position="854"/>
        <end position="872"/>
    </location>
</feature>
<dbReference type="GO" id="GO:0015421">
    <property type="term" value="F:ABC-type oligopeptide transporter activity"/>
    <property type="evidence" value="ECO:0007669"/>
    <property type="project" value="TreeGrafter"/>
</dbReference>
<feature type="transmembrane region" description="Helical" evidence="11">
    <location>
        <begin position="712"/>
        <end position="731"/>
    </location>
</feature>
<dbReference type="InterPro" id="IPR003439">
    <property type="entry name" value="ABC_transporter-like_ATP-bd"/>
</dbReference>
<keyword evidence="2" id="KW-0813">Transport</keyword>
<dbReference type="PROSITE" id="PS50893">
    <property type="entry name" value="ABC_TRANSPORTER_2"/>
    <property type="match status" value="2"/>
</dbReference>
<feature type="transmembrane region" description="Helical" evidence="11">
    <location>
        <begin position="64"/>
        <end position="84"/>
    </location>
</feature>
<feature type="transmembrane region" description="Helical" evidence="11">
    <location>
        <begin position="21"/>
        <end position="44"/>
    </location>
</feature>